<dbReference type="NCBIfam" id="NF010925">
    <property type="entry name" value="PRK14345.1"/>
    <property type="match status" value="1"/>
</dbReference>
<evidence type="ECO:0000313" key="12">
    <source>
        <dbReference type="EMBL" id="PCE65736.1"/>
    </source>
</evidence>
<dbReference type="GO" id="GO:0009249">
    <property type="term" value="P:protein lipoylation"/>
    <property type="evidence" value="ECO:0007669"/>
    <property type="project" value="InterPro"/>
</dbReference>
<accession>A0A2A4GCP4</accession>
<evidence type="ECO:0000256" key="4">
    <source>
        <dbReference type="ARBA" id="ARBA00023315"/>
    </source>
</evidence>
<comment type="miscellaneous">
    <text evidence="6">In the reaction, the free carboxyl group of octanoic acid is attached via an amide linkage to the epsilon-amino group of a specific lysine residue of lipoyl domains of lipoate-dependent enzymes.</text>
</comment>
<dbReference type="Pfam" id="PF21948">
    <property type="entry name" value="LplA-B_cat"/>
    <property type="match status" value="1"/>
</dbReference>
<feature type="binding site" evidence="6 9">
    <location>
        <begin position="89"/>
        <end position="96"/>
    </location>
    <ligand>
        <name>substrate</name>
    </ligand>
</feature>
<comment type="function">
    <text evidence="5 6 7">Catalyzes the transfer of endogenously produced octanoic acid from octanoyl-acyl-carrier-protein onto the lipoyl domains of lipoate-dependent enzymes. Lipoyl-ACP can also act as a substrate although octanoyl-ACP is likely to be the physiological substrate.</text>
</comment>
<dbReference type="InterPro" id="IPR004143">
    <property type="entry name" value="BPL_LPL_catalytic"/>
</dbReference>
<dbReference type="PANTHER" id="PTHR10993:SF12">
    <property type="entry name" value="OCTANOYLTRANSFERASE"/>
    <property type="match status" value="1"/>
</dbReference>
<reference evidence="12 13" key="1">
    <citation type="submission" date="2017-04" db="EMBL/GenBank/DDBJ databases">
        <title>A new member of the family Flavobacteriaceae isolated from ascidians.</title>
        <authorList>
            <person name="Chen L."/>
        </authorList>
    </citation>
    <scope>NUCLEOTIDE SEQUENCE [LARGE SCALE GENOMIC DNA]</scope>
    <source>
        <strain evidence="12 13">HQA918</strain>
    </source>
</reference>
<feature type="domain" description="BPL/LPL catalytic" evidence="11">
    <location>
        <begin position="44"/>
        <end position="232"/>
    </location>
</feature>
<evidence type="ECO:0000256" key="9">
    <source>
        <dbReference type="PIRSR" id="PIRSR016262-2"/>
    </source>
</evidence>
<dbReference type="EMBL" id="NBWU01000001">
    <property type="protein sequence ID" value="PCE65736.1"/>
    <property type="molecule type" value="Genomic_DNA"/>
</dbReference>
<organism evidence="12 13">
    <name type="scientific">Sediminicola luteus</name>
    <dbReference type="NCBI Taxonomy" id="319238"/>
    <lineage>
        <taxon>Bacteria</taxon>
        <taxon>Pseudomonadati</taxon>
        <taxon>Bacteroidota</taxon>
        <taxon>Flavobacteriia</taxon>
        <taxon>Flavobacteriales</taxon>
        <taxon>Flavobacteriaceae</taxon>
        <taxon>Sediminicola</taxon>
    </lineage>
</organism>
<comment type="subcellular location">
    <subcellularLocation>
        <location evidence="6">Cytoplasm</location>
    </subcellularLocation>
</comment>
<dbReference type="HAMAP" id="MF_00013">
    <property type="entry name" value="LipB"/>
    <property type="match status" value="1"/>
</dbReference>
<evidence type="ECO:0000256" key="3">
    <source>
        <dbReference type="ARBA" id="ARBA00022679"/>
    </source>
</evidence>
<evidence type="ECO:0000256" key="10">
    <source>
        <dbReference type="PIRSR" id="PIRSR016262-3"/>
    </source>
</evidence>
<evidence type="ECO:0000256" key="5">
    <source>
        <dbReference type="ARBA" id="ARBA00024732"/>
    </source>
</evidence>
<proteinExistence type="inferred from homology"/>
<name>A0A2A4GCP4_9FLAO</name>
<dbReference type="PANTHER" id="PTHR10993">
    <property type="entry name" value="OCTANOYLTRANSFERASE"/>
    <property type="match status" value="1"/>
</dbReference>
<feature type="site" description="Lowers pKa of active site Cys" evidence="6 10">
    <location>
        <position position="158"/>
    </location>
</feature>
<dbReference type="CDD" id="cd16444">
    <property type="entry name" value="LipB"/>
    <property type="match status" value="1"/>
</dbReference>
<dbReference type="SUPFAM" id="SSF55681">
    <property type="entry name" value="Class II aaRS and biotin synthetases"/>
    <property type="match status" value="1"/>
</dbReference>
<protein>
    <recommendedName>
        <fullName evidence="6 7">Octanoyltransferase</fullName>
        <ecNumber evidence="6 7">2.3.1.181</ecNumber>
    </recommendedName>
    <alternativeName>
        <fullName evidence="6">Lipoate-protein ligase B</fullName>
    </alternativeName>
    <alternativeName>
        <fullName evidence="6">Lipoyl/octanoyl transferase</fullName>
    </alternativeName>
    <alternativeName>
        <fullName evidence="6">Octanoyl-[acyl-carrier-protein]-protein N-octanoyltransferase</fullName>
    </alternativeName>
</protein>
<dbReference type="InterPro" id="IPR000544">
    <property type="entry name" value="Octanoyltransferase"/>
</dbReference>
<keyword evidence="4 6" id="KW-0012">Acyltransferase</keyword>
<dbReference type="UniPathway" id="UPA00538">
    <property type="reaction ID" value="UER00592"/>
</dbReference>
<dbReference type="FunFam" id="3.30.930.10:FF:000035">
    <property type="entry name" value="Putative lipoyltransferase 2, mitochondrial"/>
    <property type="match status" value="1"/>
</dbReference>
<evidence type="ECO:0000256" key="8">
    <source>
        <dbReference type="PIRSR" id="PIRSR016262-1"/>
    </source>
</evidence>
<dbReference type="PROSITE" id="PS51733">
    <property type="entry name" value="BPL_LPL_CATALYTIC"/>
    <property type="match status" value="1"/>
</dbReference>
<comment type="caution">
    <text evidence="12">The sequence shown here is derived from an EMBL/GenBank/DDBJ whole genome shotgun (WGS) entry which is preliminary data.</text>
</comment>
<feature type="active site" description="Acyl-thioester intermediate" evidence="6 8">
    <location>
        <position position="192"/>
    </location>
</feature>
<dbReference type="PIRSF" id="PIRSF016262">
    <property type="entry name" value="LPLase"/>
    <property type="match status" value="1"/>
</dbReference>
<gene>
    <name evidence="6" type="primary">lipB</name>
    <name evidence="12" type="ORF">B7P33_00060</name>
</gene>
<dbReference type="Gene3D" id="3.30.930.10">
    <property type="entry name" value="Bira Bifunctional Protein, Domain 2"/>
    <property type="match status" value="1"/>
</dbReference>
<dbReference type="Proteomes" id="UP000219559">
    <property type="component" value="Unassembled WGS sequence"/>
</dbReference>
<dbReference type="OrthoDB" id="9787061at2"/>
<evidence type="ECO:0000256" key="2">
    <source>
        <dbReference type="ARBA" id="ARBA00022490"/>
    </source>
</evidence>
<evidence type="ECO:0000313" key="13">
    <source>
        <dbReference type="Proteomes" id="UP000219559"/>
    </source>
</evidence>
<keyword evidence="3 6" id="KW-0808">Transferase</keyword>
<dbReference type="InterPro" id="IPR020605">
    <property type="entry name" value="Octanoyltransferase_CS"/>
</dbReference>
<sequence>MGNKTIELQDLGLKDYKETWDYQEGLFQAIVDTKIRNRRQNAQETTRNHFLFVEHPHVYTLGKSGDMANLLVDQAQLDAKGASFYKINRGGDITYHGPGQIVGYPILDLENFFTDIHKYLRLLEEMVIRTLAEYGLKAERSEGETGVWLDVGTPFARKICAMGVRASRWVTMHGFALNVNADLGYFDLMIPCGIKDKAVTSLNVELGKAEVPMEEVKQKLLAHFTSLFEAEFKKK</sequence>
<comment type="similarity">
    <text evidence="6 7">Belongs to the LipB family.</text>
</comment>
<evidence type="ECO:0000256" key="1">
    <source>
        <dbReference type="ARBA" id="ARBA00004821"/>
    </source>
</evidence>
<comment type="catalytic activity">
    <reaction evidence="6 7">
        <text>octanoyl-[ACP] + L-lysyl-[protein] = N(6)-octanoyl-L-lysyl-[protein] + holo-[ACP] + H(+)</text>
        <dbReference type="Rhea" id="RHEA:17665"/>
        <dbReference type="Rhea" id="RHEA-COMP:9636"/>
        <dbReference type="Rhea" id="RHEA-COMP:9685"/>
        <dbReference type="Rhea" id="RHEA-COMP:9752"/>
        <dbReference type="Rhea" id="RHEA-COMP:9928"/>
        <dbReference type="ChEBI" id="CHEBI:15378"/>
        <dbReference type="ChEBI" id="CHEBI:29969"/>
        <dbReference type="ChEBI" id="CHEBI:64479"/>
        <dbReference type="ChEBI" id="CHEBI:78463"/>
        <dbReference type="ChEBI" id="CHEBI:78809"/>
        <dbReference type="EC" id="2.3.1.181"/>
    </reaction>
</comment>
<evidence type="ECO:0000259" key="11">
    <source>
        <dbReference type="PROSITE" id="PS51733"/>
    </source>
</evidence>
<dbReference type="PROSITE" id="PS01313">
    <property type="entry name" value="LIPB"/>
    <property type="match status" value="1"/>
</dbReference>
<evidence type="ECO:0000256" key="6">
    <source>
        <dbReference type="HAMAP-Rule" id="MF_00013"/>
    </source>
</evidence>
<dbReference type="GO" id="GO:0033819">
    <property type="term" value="F:lipoyl(octanoyl) transferase activity"/>
    <property type="evidence" value="ECO:0007669"/>
    <property type="project" value="UniProtKB-EC"/>
</dbReference>
<dbReference type="RefSeq" id="WP_097441266.1">
    <property type="nucleotide sequence ID" value="NZ_NBWU01000001.1"/>
</dbReference>
<feature type="binding site" evidence="6 9">
    <location>
        <begin position="174"/>
        <end position="176"/>
    </location>
    <ligand>
        <name>substrate</name>
    </ligand>
</feature>
<dbReference type="GO" id="GO:0005737">
    <property type="term" value="C:cytoplasm"/>
    <property type="evidence" value="ECO:0007669"/>
    <property type="project" value="UniProtKB-SubCell"/>
</dbReference>
<dbReference type="EC" id="2.3.1.181" evidence="6 7"/>
<dbReference type="NCBIfam" id="TIGR00214">
    <property type="entry name" value="lipB"/>
    <property type="match status" value="1"/>
</dbReference>
<dbReference type="InterPro" id="IPR045864">
    <property type="entry name" value="aa-tRNA-synth_II/BPL/LPL"/>
</dbReference>
<keyword evidence="13" id="KW-1185">Reference proteome</keyword>
<comment type="pathway">
    <text evidence="1 6 7">Protein modification; protein lipoylation via endogenous pathway; protein N(6)-(lipoyl)lysine from octanoyl-[acyl-carrier-protein]: step 1/2.</text>
</comment>
<feature type="binding site" evidence="6 9">
    <location>
        <begin position="161"/>
        <end position="163"/>
    </location>
    <ligand>
        <name>substrate</name>
    </ligand>
</feature>
<dbReference type="AlphaFoldDB" id="A0A2A4GCP4"/>
<keyword evidence="2 6" id="KW-0963">Cytoplasm</keyword>
<evidence type="ECO:0000256" key="7">
    <source>
        <dbReference type="PIRNR" id="PIRNR016262"/>
    </source>
</evidence>